<evidence type="ECO:0000313" key="2">
    <source>
        <dbReference type="Proteomes" id="UP001159100"/>
    </source>
</evidence>
<protein>
    <submittedName>
        <fullName evidence="1">Uncharacterized protein</fullName>
    </submittedName>
</protein>
<name>A0ABT6QGP0_9PSED</name>
<accession>A0ABT6QGP0</accession>
<gene>
    <name evidence="1" type="ORF">POF45_01180</name>
</gene>
<proteinExistence type="predicted"/>
<evidence type="ECO:0000313" key="1">
    <source>
        <dbReference type="EMBL" id="MDI2590045.1"/>
    </source>
</evidence>
<dbReference type="Proteomes" id="UP001159100">
    <property type="component" value="Unassembled WGS sequence"/>
</dbReference>
<comment type="caution">
    <text evidence="1">The sequence shown here is derived from an EMBL/GenBank/DDBJ whole genome shotgun (WGS) entry which is preliminary data.</text>
</comment>
<organism evidence="1 2">
    <name type="scientific">Pseudomonas fungipugnans</name>
    <dbReference type="NCBI Taxonomy" id="3024217"/>
    <lineage>
        <taxon>Bacteria</taxon>
        <taxon>Pseudomonadati</taxon>
        <taxon>Pseudomonadota</taxon>
        <taxon>Gammaproteobacteria</taxon>
        <taxon>Pseudomonadales</taxon>
        <taxon>Pseudomonadaceae</taxon>
        <taxon>Pseudomonas</taxon>
    </lineage>
</organism>
<sequence>MERILMSNNMRRESDRLLEQIGRADSMVIAIKAGIRAEGFVLGLETAGSLGAGDANNLNIIFEAALENRLKSLALN</sequence>
<keyword evidence="2" id="KW-1185">Reference proteome</keyword>
<dbReference type="RefSeq" id="WP_282314824.1">
    <property type="nucleotide sequence ID" value="NZ_JARBWL010000001.1"/>
</dbReference>
<reference evidence="1 2" key="1">
    <citation type="submission" date="2023-02" db="EMBL/GenBank/DDBJ databases">
        <title>Pseudomonas chrutzelriedensis sp. nov., a potently antifungal strain isolated from moss.</title>
        <authorList>
            <person name="Schnyder A."/>
            <person name="Kalawong R."/>
            <person name="Eberl L."/>
            <person name="Agnoli K."/>
        </authorList>
    </citation>
    <scope>NUCLEOTIDE SEQUENCE [LARGE SCALE GENOMIC DNA]</scope>
    <source>
        <strain evidence="1 2">681</strain>
    </source>
</reference>
<dbReference type="EMBL" id="JARBWL010000001">
    <property type="protein sequence ID" value="MDI2590045.1"/>
    <property type="molecule type" value="Genomic_DNA"/>
</dbReference>